<name>A0A8H5YSB7_9HYPO</name>
<organism evidence="3 4">
    <name type="scientific">Fusarium mundagurra</name>
    <dbReference type="NCBI Taxonomy" id="1567541"/>
    <lineage>
        <taxon>Eukaryota</taxon>
        <taxon>Fungi</taxon>
        <taxon>Dikarya</taxon>
        <taxon>Ascomycota</taxon>
        <taxon>Pezizomycotina</taxon>
        <taxon>Sordariomycetes</taxon>
        <taxon>Hypocreomycetidae</taxon>
        <taxon>Hypocreales</taxon>
        <taxon>Nectriaceae</taxon>
        <taxon>Fusarium</taxon>
        <taxon>Fusarium fujikuroi species complex</taxon>
    </lineage>
</organism>
<dbReference type="Pfam" id="PF21762">
    <property type="entry name" value="DEDDh_C"/>
    <property type="match status" value="1"/>
</dbReference>
<dbReference type="InterPro" id="IPR012337">
    <property type="entry name" value="RNaseH-like_sf"/>
</dbReference>
<evidence type="ECO:0000256" key="1">
    <source>
        <dbReference type="SAM" id="MobiDB-lite"/>
    </source>
</evidence>
<gene>
    <name evidence="3" type="ORF">FMUND_6348</name>
</gene>
<feature type="domain" description="Gfd2/YDR514C-like C-terminal" evidence="2">
    <location>
        <begin position="148"/>
        <end position="294"/>
    </location>
</feature>
<dbReference type="AlphaFoldDB" id="A0A8H5YSB7"/>
<proteinExistence type="predicted"/>
<protein>
    <submittedName>
        <fullName evidence="3">QDE-2-interacting protein</fullName>
    </submittedName>
</protein>
<dbReference type="EMBL" id="JAAOAN010000203">
    <property type="protein sequence ID" value="KAF5716395.1"/>
    <property type="molecule type" value="Genomic_DNA"/>
</dbReference>
<evidence type="ECO:0000259" key="2">
    <source>
        <dbReference type="Pfam" id="PF21762"/>
    </source>
</evidence>
<evidence type="ECO:0000313" key="4">
    <source>
        <dbReference type="Proteomes" id="UP000544331"/>
    </source>
</evidence>
<sequence>MSLFIDQLTTAHYRRSSIMEPCFQTERSPRQEEIFVRFSKDKSPRKRPPISKPEPEPEPERKAQEPSETHLQQDMLEFDKRFLIANLEEEYAKYKARRASMTSKERHKAWVDMVGWSLETPYSRELYDKPRDFRNMPRGLKGAKSFHMGVAILDTRDLQDVIQNGFKLDNPSDLIRTYQFAVQDRVPKVDRFCFGDTEAISTEDLKRRFIEWQKGRDVIGVAYSLHGDLALLKEFEIFVSVICWIDLALAQYIPLQNATAPSLAVVMNRLRIRYAGRLHEPGNDAHFAMRTLLGLAVLDFWREWTHWGDGLGAIPRWYDLATKIVRADIPRPERYGFMD</sequence>
<evidence type="ECO:0000313" key="3">
    <source>
        <dbReference type="EMBL" id="KAF5716395.1"/>
    </source>
</evidence>
<dbReference type="Proteomes" id="UP000544331">
    <property type="component" value="Unassembled WGS sequence"/>
</dbReference>
<dbReference type="InterPro" id="IPR048519">
    <property type="entry name" value="Gfd2/YDR514C-like_C"/>
</dbReference>
<dbReference type="OrthoDB" id="5953249at2759"/>
<feature type="compositionally biased region" description="Basic and acidic residues" evidence="1">
    <location>
        <begin position="53"/>
        <end position="68"/>
    </location>
</feature>
<comment type="caution">
    <text evidence="3">The sequence shown here is derived from an EMBL/GenBank/DDBJ whole genome shotgun (WGS) entry which is preliminary data.</text>
</comment>
<dbReference type="SUPFAM" id="SSF53098">
    <property type="entry name" value="Ribonuclease H-like"/>
    <property type="match status" value="1"/>
</dbReference>
<reference evidence="3 4" key="1">
    <citation type="submission" date="2020-05" db="EMBL/GenBank/DDBJ databases">
        <title>Identification and distribution of gene clusters putatively required for synthesis of sphingolipid metabolism inhibitors in phylogenetically diverse species of the filamentous fungus Fusarium.</title>
        <authorList>
            <person name="Kim H.-S."/>
            <person name="Busman M."/>
            <person name="Brown D.W."/>
            <person name="Divon H."/>
            <person name="Uhlig S."/>
            <person name="Proctor R.H."/>
        </authorList>
    </citation>
    <scope>NUCLEOTIDE SEQUENCE [LARGE SCALE GENOMIC DNA]</scope>
    <source>
        <strain evidence="3 4">NRRL 66235</strain>
    </source>
</reference>
<accession>A0A8H5YSB7</accession>
<keyword evidence="4" id="KW-1185">Reference proteome</keyword>
<feature type="region of interest" description="Disordered" evidence="1">
    <location>
        <begin position="36"/>
        <end position="71"/>
    </location>
</feature>